<reference evidence="3 4" key="1">
    <citation type="submission" date="2009-01" db="EMBL/GenBank/DDBJ databases">
        <authorList>
            <person name="Fulton L."/>
            <person name="Clifton S."/>
            <person name="Fulton B."/>
            <person name="Xu J."/>
            <person name="Minx P."/>
            <person name="Pepin K.H."/>
            <person name="Johnson M."/>
            <person name="Bhonagiri V."/>
            <person name="Nash W.E."/>
            <person name="Mardis E.R."/>
            <person name="Wilson R.K."/>
        </authorList>
    </citation>
    <scope>NUCLEOTIDE SEQUENCE [LARGE SCALE GENOMIC DNA]</scope>
    <source>
        <strain evidence="3 4">DSM 5476</strain>
    </source>
</reference>
<dbReference type="InterPro" id="IPR001387">
    <property type="entry name" value="Cro/C1-type_HTH"/>
</dbReference>
<feature type="domain" description="HTH cro/C1-type" evidence="2">
    <location>
        <begin position="9"/>
        <end position="63"/>
    </location>
</feature>
<dbReference type="GO" id="GO:0003677">
    <property type="term" value="F:DNA binding"/>
    <property type="evidence" value="ECO:0007669"/>
    <property type="project" value="UniProtKB-KW"/>
</dbReference>
<dbReference type="Pfam" id="PF01381">
    <property type="entry name" value="HTH_3"/>
    <property type="match status" value="1"/>
</dbReference>
<dbReference type="Proteomes" id="UP000003340">
    <property type="component" value="Unassembled WGS sequence"/>
</dbReference>
<dbReference type="SUPFAM" id="SSF47413">
    <property type="entry name" value="lambda repressor-like DNA-binding domains"/>
    <property type="match status" value="1"/>
</dbReference>
<dbReference type="PANTHER" id="PTHR46558:SF14">
    <property type="entry name" value="HTH-TYPE TRANSCRIPTIONAL REGULATOR ANSR"/>
    <property type="match status" value="1"/>
</dbReference>
<dbReference type="InterPro" id="IPR010982">
    <property type="entry name" value="Lambda_DNA-bd_dom_sf"/>
</dbReference>
<reference evidence="3 4" key="2">
    <citation type="submission" date="2009-02" db="EMBL/GenBank/DDBJ databases">
        <title>Draft genome sequence of Clostridium methylpentosum (DSM 5476).</title>
        <authorList>
            <person name="Sudarsanam P."/>
            <person name="Ley R."/>
            <person name="Guruge J."/>
            <person name="Turnbaugh P.J."/>
            <person name="Mahowald M."/>
            <person name="Liep D."/>
            <person name="Gordon J."/>
        </authorList>
    </citation>
    <scope>NUCLEOTIDE SEQUENCE [LARGE SCALE GENOMIC DNA]</scope>
    <source>
        <strain evidence="3 4">DSM 5476</strain>
    </source>
</reference>
<dbReference type="STRING" id="537013.CLOSTMETH_01197"/>
<dbReference type="EMBL" id="ACEC01000042">
    <property type="protein sequence ID" value="EEG31165.1"/>
    <property type="molecule type" value="Genomic_DNA"/>
</dbReference>
<protein>
    <submittedName>
        <fullName evidence="3">DNA-binding helix-turn-helix protein</fullName>
    </submittedName>
</protein>
<dbReference type="SMART" id="SM00530">
    <property type="entry name" value="HTH_XRE"/>
    <property type="match status" value="1"/>
</dbReference>
<sequence>MNADFPRILTLLRKEKGISQKQAAQELGVSQALLSHYEKGIRECGLAFVIRAADFYDVSCDFLLGRSPERKGTTLTVEELPEPAESKERPNPKTLSAIYNKKLLMSSLNILYDLLIKSENKGLIGEVSSFLTMAVYRMFRIVFRASRKNNQEMFVLPKELANAQAQAAMSVSEATAGAIVDSALPKELDPVAHPEKMAVSMELLDSEYPADKSALLNLIKNCEHKLSGEK</sequence>
<dbReference type="PANTHER" id="PTHR46558">
    <property type="entry name" value="TRACRIPTIONAL REGULATORY PROTEIN-RELATED-RELATED"/>
    <property type="match status" value="1"/>
</dbReference>
<gene>
    <name evidence="3" type="ORF">CLOSTMETH_01197</name>
</gene>
<dbReference type="eggNOG" id="COG1396">
    <property type="taxonomic scope" value="Bacteria"/>
</dbReference>
<organism evidence="3 4">
    <name type="scientific">[Clostridium] methylpentosum DSM 5476</name>
    <dbReference type="NCBI Taxonomy" id="537013"/>
    <lineage>
        <taxon>Bacteria</taxon>
        <taxon>Bacillati</taxon>
        <taxon>Bacillota</taxon>
        <taxon>Clostridia</taxon>
        <taxon>Eubacteriales</taxon>
        <taxon>Oscillospiraceae</taxon>
        <taxon>Oscillospiraceae incertae sedis</taxon>
    </lineage>
</organism>
<comment type="caution">
    <text evidence="3">The sequence shown here is derived from an EMBL/GenBank/DDBJ whole genome shotgun (WGS) entry which is preliminary data.</text>
</comment>
<accession>C0EBH9</accession>
<keyword evidence="4" id="KW-1185">Reference proteome</keyword>
<dbReference type="AlphaFoldDB" id="C0EBH9"/>
<proteinExistence type="predicted"/>
<evidence type="ECO:0000259" key="2">
    <source>
        <dbReference type="PROSITE" id="PS50943"/>
    </source>
</evidence>
<evidence type="ECO:0000313" key="4">
    <source>
        <dbReference type="Proteomes" id="UP000003340"/>
    </source>
</evidence>
<dbReference type="PROSITE" id="PS50943">
    <property type="entry name" value="HTH_CROC1"/>
    <property type="match status" value="1"/>
</dbReference>
<dbReference type="CDD" id="cd00093">
    <property type="entry name" value="HTH_XRE"/>
    <property type="match status" value="1"/>
</dbReference>
<dbReference type="HOGENOM" id="CLU_1198332_0_0_9"/>
<keyword evidence="1 3" id="KW-0238">DNA-binding</keyword>
<dbReference type="Gene3D" id="1.10.260.40">
    <property type="entry name" value="lambda repressor-like DNA-binding domains"/>
    <property type="match status" value="1"/>
</dbReference>
<evidence type="ECO:0000313" key="3">
    <source>
        <dbReference type="EMBL" id="EEG31165.1"/>
    </source>
</evidence>
<name>C0EBH9_9FIRM</name>
<evidence type="ECO:0000256" key="1">
    <source>
        <dbReference type="ARBA" id="ARBA00023125"/>
    </source>
</evidence>